<accession>A0A7J8RZK7</accession>
<reference evidence="1 2" key="1">
    <citation type="journal article" date="2019" name="Genome Biol. Evol.">
        <title>Insights into the evolution of the New World diploid cottons (Gossypium, subgenus Houzingenia) based on genome sequencing.</title>
        <authorList>
            <person name="Grover C.E."/>
            <person name="Arick M.A. 2nd"/>
            <person name="Thrash A."/>
            <person name="Conover J.L."/>
            <person name="Sanders W.S."/>
            <person name="Peterson D.G."/>
            <person name="Frelichowski J.E."/>
            <person name="Scheffler J.A."/>
            <person name="Scheffler B.E."/>
            <person name="Wendel J.F."/>
        </authorList>
    </citation>
    <scope>NUCLEOTIDE SEQUENCE [LARGE SCALE GENOMIC DNA]</scope>
    <source>
        <strain evidence="1">27</strain>
        <tissue evidence="1">Leaf</tissue>
    </source>
</reference>
<proteinExistence type="predicted"/>
<dbReference type="Proteomes" id="UP000593561">
    <property type="component" value="Unassembled WGS sequence"/>
</dbReference>
<gene>
    <name evidence="1" type="ORF">Godav_028229</name>
</gene>
<sequence length="208" mass="23592">LCGQGWQALLWYCHNQWTWVFNDEDDNDLDLDKNQEEGPNGNASKTNFPLAAGILASGLFMLFPTKRRGFGEESPTEEKWWPKFQLYLTVEMVDGGILISQIFDMFFVFSNFVAMALLLDSSKQSFLPTFLYSSPNSFSLDRFHDANNSAFAASHESLDANNLLNLEFPFSKFNLVNNSDAKDGFGRAIDGKILGMEKKKYKHIGPFI</sequence>
<evidence type="ECO:0000313" key="2">
    <source>
        <dbReference type="Proteomes" id="UP000593561"/>
    </source>
</evidence>
<dbReference type="AlphaFoldDB" id="A0A7J8RZK7"/>
<dbReference type="EMBL" id="JABFAC010000007">
    <property type="protein sequence ID" value="MBA0618970.1"/>
    <property type="molecule type" value="Genomic_DNA"/>
</dbReference>
<name>A0A7J8RZK7_GOSDV</name>
<evidence type="ECO:0000313" key="1">
    <source>
        <dbReference type="EMBL" id="MBA0618970.1"/>
    </source>
</evidence>
<comment type="caution">
    <text evidence="1">The sequence shown here is derived from an EMBL/GenBank/DDBJ whole genome shotgun (WGS) entry which is preliminary data.</text>
</comment>
<keyword evidence="2" id="KW-1185">Reference proteome</keyword>
<organism evidence="1 2">
    <name type="scientific">Gossypium davidsonii</name>
    <name type="common">Davidson's cotton</name>
    <name type="synonym">Gossypium klotzschianum subsp. davidsonii</name>
    <dbReference type="NCBI Taxonomy" id="34287"/>
    <lineage>
        <taxon>Eukaryota</taxon>
        <taxon>Viridiplantae</taxon>
        <taxon>Streptophyta</taxon>
        <taxon>Embryophyta</taxon>
        <taxon>Tracheophyta</taxon>
        <taxon>Spermatophyta</taxon>
        <taxon>Magnoliopsida</taxon>
        <taxon>eudicotyledons</taxon>
        <taxon>Gunneridae</taxon>
        <taxon>Pentapetalae</taxon>
        <taxon>rosids</taxon>
        <taxon>malvids</taxon>
        <taxon>Malvales</taxon>
        <taxon>Malvaceae</taxon>
        <taxon>Malvoideae</taxon>
        <taxon>Gossypium</taxon>
    </lineage>
</organism>
<feature type="non-terminal residue" evidence="1">
    <location>
        <position position="1"/>
    </location>
</feature>
<protein>
    <submittedName>
        <fullName evidence="1">Uncharacterized protein</fullName>
    </submittedName>
</protein>